<dbReference type="InterPro" id="IPR017441">
    <property type="entry name" value="Protein_kinase_ATP_BS"/>
</dbReference>
<keyword evidence="5 6" id="KW-0067">ATP-binding</keyword>
<dbReference type="GO" id="GO:0004714">
    <property type="term" value="F:transmembrane receptor protein tyrosine kinase activity"/>
    <property type="evidence" value="ECO:0007669"/>
    <property type="project" value="InterPro"/>
</dbReference>
<feature type="domain" description="Protein kinase" evidence="8">
    <location>
        <begin position="38"/>
        <end position="319"/>
    </location>
</feature>
<organism evidence="9 10">
    <name type="scientific">Centaurea solstitialis</name>
    <name type="common">yellow star-thistle</name>
    <dbReference type="NCBI Taxonomy" id="347529"/>
    <lineage>
        <taxon>Eukaryota</taxon>
        <taxon>Viridiplantae</taxon>
        <taxon>Streptophyta</taxon>
        <taxon>Embryophyta</taxon>
        <taxon>Tracheophyta</taxon>
        <taxon>Spermatophyta</taxon>
        <taxon>Magnoliopsida</taxon>
        <taxon>eudicotyledons</taxon>
        <taxon>Gunneridae</taxon>
        <taxon>Pentapetalae</taxon>
        <taxon>asterids</taxon>
        <taxon>campanulids</taxon>
        <taxon>Asterales</taxon>
        <taxon>Asteraceae</taxon>
        <taxon>Carduoideae</taxon>
        <taxon>Cardueae</taxon>
        <taxon>Centaureinae</taxon>
        <taxon>Centaurea</taxon>
    </lineage>
</organism>
<dbReference type="InterPro" id="IPR045272">
    <property type="entry name" value="ANXUR1/2-like"/>
</dbReference>
<evidence type="ECO:0000256" key="1">
    <source>
        <dbReference type="ARBA" id="ARBA00022527"/>
    </source>
</evidence>
<dbReference type="GO" id="GO:0009506">
    <property type="term" value="C:plasmodesma"/>
    <property type="evidence" value="ECO:0007669"/>
    <property type="project" value="TreeGrafter"/>
</dbReference>
<dbReference type="GO" id="GO:0005524">
    <property type="term" value="F:ATP binding"/>
    <property type="evidence" value="ECO:0007669"/>
    <property type="project" value="UniProtKB-UniRule"/>
</dbReference>
<evidence type="ECO:0000259" key="8">
    <source>
        <dbReference type="PROSITE" id="PS50011"/>
    </source>
</evidence>
<gene>
    <name evidence="9" type="ORF">OSB04_031071</name>
</gene>
<dbReference type="SMART" id="SM00220">
    <property type="entry name" value="S_TKc"/>
    <property type="match status" value="1"/>
</dbReference>
<feature type="compositionally biased region" description="Low complexity" evidence="7">
    <location>
        <begin position="9"/>
        <end position="18"/>
    </location>
</feature>
<dbReference type="InterPro" id="IPR008271">
    <property type="entry name" value="Ser/Thr_kinase_AS"/>
</dbReference>
<dbReference type="PANTHER" id="PTHR27003">
    <property type="entry name" value="OS07G0166700 PROTEIN"/>
    <property type="match status" value="1"/>
</dbReference>
<dbReference type="PROSITE" id="PS50011">
    <property type="entry name" value="PROTEIN_KINASE_DOM"/>
    <property type="match status" value="2"/>
</dbReference>
<keyword evidence="1" id="KW-0723">Serine/threonine-protein kinase</keyword>
<proteinExistence type="predicted"/>
<comment type="caution">
    <text evidence="9">The sequence shown here is derived from an EMBL/GenBank/DDBJ whole genome shotgun (WGS) entry which is preliminary data.</text>
</comment>
<keyword evidence="4" id="KW-0418">Kinase</keyword>
<evidence type="ECO:0000313" key="10">
    <source>
        <dbReference type="Proteomes" id="UP001172457"/>
    </source>
</evidence>
<keyword evidence="3 6" id="KW-0547">Nucleotide-binding</keyword>
<evidence type="ECO:0000256" key="3">
    <source>
        <dbReference type="ARBA" id="ARBA00022741"/>
    </source>
</evidence>
<evidence type="ECO:0000256" key="4">
    <source>
        <dbReference type="ARBA" id="ARBA00022777"/>
    </source>
</evidence>
<dbReference type="Proteomes" id="UP001172457">
    <property type="component" value="Chromosome 8"/>
</dbReference>
<feature type="region of interest" description="Disordered" evidence="7">
    <location>
        <begin position="1"/>
        <end position="22"/>
    </location>
</feature>
<dbReference type="Gene3D" id="3.30.200.20">
    <property type="entry name" value="Phosphorylase Kinase, domain 1"/>
    <property type="match status" value="2"/>
</dbReference>
<dbReference type="GO" id="GO:0005886">
    <property type="term" value="C:plasma membrane"/>
    <property type="evidence" value="ECO:0007669"/>
    <property type="project" value="TreeGrafter"/>
</dbReference>
<accession>A0AA38SGD0</accession>
<evidence type="ECO:0000313" key="9">
    <source>
        <dbReference type="EMBL" id="KAJ9538338.1"/>
    </source>
</evidence>
<evidence type="ECO:0000256" key="7">
    <source>
        <dbReference type="SAM" id="MobiDB-lite"/>
    </source>
</evidence>
<name>A0AA38SGD0_9ASTR</name>
<evidence type="ECO:0000256" key="6">
    <source>
        <dbReference type="PROSITE-ProRule" id="PRU10141"/>
    </source>
</evidence>
<feature type="binding site" evidence="6">
    <location>
        <position position="71"/>
    </location>
    <ligand>
        <name>ATP</name>
        <dbReference type="ChEBI" id="CHEBI:30616"/>
    </ligand>
</feature>
<dbReference type="EMBL" id="JARYMX010000008">
    <property type="protein sequence ID" value="KAJ9538338.1"/>
    <property type="molecule type" value="Genomic_DNA"/>
</dbReference>
<dbReference type="FunFam" id="1.10.510.10:FF:000876">
    <property type="entry name" value="Receptor-like protein kinase FERONIA"/>
    <property type="match status" value="1"/>
</dbReference>
<protein>
    <recommendedName>
        <fullName evidence="8">Protein kinase domain-containing protein</fullName>
    </recommendedName>
</protein>
<dbReference type="CDD" id="cd14066">
    <property type="entry name" value="STKc_IRAK"/>
    <property type="match status" value="1"/>
</dbReference>
<dbReference type="SUPFAM" id="SSF56112">
    <property type="entry name" value="Protein kinase-like (PK-like)"/>
    <property type="match status" value="2"/>
</dbReference>
<dbReference type="InterPro" id="IPR000719">
    <property type="entry name" value="Prot_kinase_dom"/>
</dbReference>
<dbReference type="Pfam" id="PF07714">
    <property type="entry name" value="PK_Tyr_Ser-Thr"/>
    <property type="match status" value="2"/>
</dbReference>
<keyword evidence="10" id="KW-1185">Reference proteome</keyword>
<dbReference type="AlphaFoldDB" id="A0AA38SGD0"/>
<keyword evidence="2" id="KW-0808">Transferase</keyword>
<dbReference type="FunFam" id="3.30.200.20:FF:000039">
    <property type="entry name" value="receptor-like protein kinase FERONIA"/>
    <property type="match status" value="1"/>
</dbReference>
<dbReference type="PANTHER" id="PTHR27003:SF408">
    <property type="entry name" value="PROTEIN KINASE DOMAIN-CONTAINING PROTEIN"/>
    <property type="match status" value="1"/>
</dbReference>
<sequence>MSFLTAQDPPQSSSSSFEPPQPCRRFTISEIEIATRNFDDSLVVGSGGFGKVYKGTITNNNGESILDVAIKRLGATSNQGAVEFRAEIEMLSNLRHCHLVSLIGYCNDGQEMILVYQYMSRGTLEHHLHKGGILLSWVRRLKICIGAARGLNYLHTGTGINHGVIHRDVKSSNILLDDCWEAKISDFGLSKIGPTNQPCTSVSTMVKGTFGYLDPDYVYTGRLTRKSDVYAFGVVMLEVLCGKQAVDRSLGEEQRSLARWAKESIKEGKLNQIVDVNLRGRISPKCLKEFTRLAYSCLQSHLKHRPTMVEVVMGLESVLALQEKSNSTLQPAGMTIFRRKAPKLIFPSNQETSEHRLLMLDDLFFNILSFFYISISNSLLFVELVVGGISLKSLDIYLYEVESENRTLRRFDFDTINVATENFSNPTSPYEGEDFSSLFSTWFPFPGRLQNGQDIAIHKQPRCENYEDEMKEASALLYLEHKNLVELLGYCIAGKELYFVYNFAPYGSLDDFLYRRHPLNWDERYKILLGVAQALVYLHKHAPMRVIHSDVNLLNIWLDESLVPKLCGFQFSRCSKIDEPDYIDVDVVRGTSGPIPIAPEYGRHGHLSTKVDVFRFGFLILQMVFWLRSILGLLEAGKHLGVEIGLTLRDWLCSNISDADLSQISRCIHIGLLCIEEDSNERPSMDAVIGMLLNTSSNYHTLPLPKRPVEGLGQLRSSNQS</sequence>
<dbReference type="PROSITE" id="PS00108">
    <property type="entry name" value="PROTEIN_KINASE_ST"/>
    <property type="match status" value="1"/>
</dbReference>
<dbReference type="PROSITE" id="PS00107">
    <property type="entry name" value="PROTEIN_KINASE_ATP"/>
    <property type="match status" value="1"/>
</dbReference>
<feature type="domain" description="Protein kinase" evidence="8">
    <location>
        <begin position="402"/>
        <end position="703"/>
    </location>
</feature>
<dbReference type="Gene3D" id="1.10.510.10">
    <property type="entry name" value="Transferase(Phosphotransferase) domain 1"/>
    <property type="match status" value="2"/>
</dbReference>
<dbReference type="InterPro" id="IPR011009">
    <property type="entry name" value="Kinase-like_dom_sf"/>
</dbReference>
<evidence type="ECO:0000256" key="5">
    <source>
        <dbReference type="ARBA" id="ARBA00022840"/>
    </source>
</evidence>
<evidence type="ECO:0000256" key="2">
    <source>
        <dbReference type="ARBA" id="ARBA00022679"/>
    </source>
</evidence>
<dbReference type="GO" id="GO:0004674">
    <property type="term" value="F:protein serine/threonine kinase activity"/>
    <property type="evidence" value="ECO:0007669"/>
    <property type="project" value="UniProtKB-KW"/>
</dbReference>
<reference evidence="9" key="1">
    <citation type="submission" date="2023-03" db="EMBL/GenBank/DDBJ databases">
        <title>Chromosome-scale reference genome and RAD-based genetic map of yellow starthistle (Centaurea solstitialis) reveal putative structural variation and QTLs associated with invader traits.</title>
        <authorList>
            <person name="Reatini B."/>
            <person name="Cang F.A."/>
            <person name="Jiang Q."/>
            <person name="Mckibben M.T.W."/>
            <person name="Barker M.S."/>
            <person name="Rieseberg L.H."/>
            <person name="Dlugosch K.M."/>
        </authorList>
    </citation>
    <scope>NUCLEOTIDE SEQUENCE</scope>
    <source>
        <strain evidence="9">CAN-66</strain>
        <tissue evidence="9">Leaf</tissue>
    </source>
</reference>
<dbReference type="InterPro" id="IPR001245">
    <property type="entry name" value="Ser-Thr/Tyr_kinase_cat_dom"/>
</dbReference>